<dbReference type="AlphaFoldDB" id="F4S8G0"/>
<dbReference type="RefSeq" id="XP_007417641.1">
    <property type="nucleotide sequence ID" value="XM_007417579.1"/>
</dbReference>
<feature type="compositionally biased region" description="Polar residues" evidence="1">
    <location>
        <begin position="72"/>
        <end position="89"/>
    </location>
</feature>
<protein>
    <submittedName>
        <fullName evidence="2">Uncharacterized protein</fullName>
    </submittedName>
</protein>
<evidence type="ECO:0000313" key="2">
    <source>
        <dbReference type="EMBL" id="EGF99094.1"/>
    </source>
</evidence>
<dbReference type="KEGG" id="mlr:MELLADRAFT_94924"/>
<feature type="compositionally biased region" description="Basic residues" evidence="1">
    <location>
        <begin position="8"/>
        <end position="17"/>
    </location>
</feature>
<reference evidence="3" key="1">
    <citation type="journal article" date="2011" name="Proc. Natl. Acad. Sci. U.S.A.">
        <title>Obligate biotrophy features unraveled by the genomic analysis of rust fungi.</title>
        <authorList>
            <person name="Duplessis S."/>
            <person name="Cuomo C.A."/>
            <person name="Lin Y.-C."/>
            <person name="Aerts A."/>
            <person name="Tisserant E."/>
            <person name="Veneault-Fourrey C."/>
            <person name="Joly D.L."/>
            <person name="Hacquard S."/>
            <person name="Amselem J."/>
            <person name="Cantarel B.L."/>
            <person name="Chiu R."/>
            <person name="Coutinho P.M."/>
            <person name="Feau N."/>
            <person name="Field M."/>
            <person name="Frey P."/>
            <person name="Gelhaye E."/>
            <person name="Goldberg J."/>
            <person name="Grabherr M.G."/>
            <person name="Kodira C.D."/>
            <person name="Kohler A."/>
            <person name="Kuees U."/>
            <person name="Lindquist E.A."/>
            <person name="Lucas S.M."/>
            <person name="Mago R."/>
            <person name="Mauceli E."/>
            <person name="Morin E."/>
            <person name="Murat C."/>
            <person name="Pangilinan J.L."/>
            <person name="Park R."/>
            <person name="Pearson M."/>
            <person name="Quesneville H."/>
            <person name="Rouhier N."/>
            <person name="Sakthikumar S."/>
            <person name="Salamov A.A."/>
            <person name="Schmutz J."/>
            <person name="Selles B."/>
            <person name="Shapiro H."/>
            <person name="Tanguay P."/>
            <person name="Tuskan G.A."/>
            <person name="Henrissat B."/>
            <person name="Van de Peer Y."/>
            <person name="Rouze P."/>
            <person name="Ellis J.G."/>
            <person name="Dodds P.N."/>
            <person name="Schein J.E."/>
            <person name="Zhong S."/>
            <person name="Hamelin R.C."/>
            <person name="Grigoriev I.V."/>
            <person name="Szabo L.J."/>
            <person name="Martin F."/>
        </authorList>
    </citation>
    <scope>NUCLEOTIDE SEQUENCE [LARGE SCALE GENOMIC DNA]</scope>
    <source>
        <strain evidence="3">98AG31 / pathotype 3-4-7</strain>
    </source>
</reference>
<proteinExistence type="predicted"/>
<accession>F4S8G0</accession>
<dbReference type="GeneID" id="18937063"/>
<feature type="region of interest" description="Disordered" evidence="1">
    <location>
        <begin position="493"/>
        <end position="542"/>
    </location>
</feature>
<dbReference type="InParanoid" id="F4S8G0"/>
<dbReference type="HOGENOM" id="CLU_043178_0_0_1"/>
<dbReference type="Proteomes" id="UP000001072">
    <property type="component" value="Unassembled WGS sequence"/>
</dbReference>
<evidence type="ECO:0000256" key="1">
    <source>
        <dbReference type="SAM" id="MobiDB-lite"/>
    </source>
</evidence>
<name>F4S8G0_MELLP</name>
<dbReference type="STRING" id="747676.F4S8G0"/>
<feature type="compositionally biased region" description="Acidic residues" evidence="1">
    <location>
        <begin position="501"/>
        <end position="542"/>
    </location>
</feature>
<dbReference type="OrthoDB" id="10562680at2759"/>
<gene>
    <name evidence="2" type="ORF">MELLADRAFT_94924</name>
</gene>
<keyword evidence="3" id="KW-1185">Reference proteome</keyword>
<evidence type="ECO:0000313" key="3">
    <source>
        <dbReference type="Proteomes" id="UP000001072"/>
    </source>
</evidence>
<feature type="region of interest" description="Disordered" evidence="1">
    <location>
        <begin position="1"/>
        <end position="136"/>
    </location>
</feature>
<feature type="compositionally biased region" description="Polar residues" evidence="1">
    <location>
        <begin position="40"/>
        <end position="55"/>
    </location>
</feature>
<organism evidence="3">
    <name type="scientific">Melampsora larici-populina (strain 98AG31 / pathotype 3-4-7)</name>
    <name type="common">Poplar leaf rust fungus</name>
    <dbReference type="NCBI Taxonomy" id="747676"/>
    <lineage>
        <taxon>Eukaryota</taxon>
        <taxon>Fungi</taxon>
        <taxon>Dikarya</taxon>
        <taxon>Basidiomycota</taxon>
        <taxon>Pucciniomycotina</taxon>
        <taxon>Pucciniomycetes</taxon>
        <taxon>Pucciniales</taxon>
        <taxon>Melampsoraceae</taxon>
        <taxon>Melampsora</taxon>
    </lineage>
</organism>
<dbReference type="VEuPathDB" id="FungiDB:MELLADRAFT_94924"/>
<sequence>MSQPQRRFFPKPPKKHAPPGSQTRANTATTPTTFQNPSTNRHTCNQTKLATSTAPPTRPVTKRRASERTKAASEQPQPKQAKLTQTQAVKSKKMVNRPPPRKPSPRRRTPTPTPPATPPRHRTPTPPPPASSGSLLRDRFNQKDLDMFSFKSVAQIAQAHEYGPDNSSRAPARVHQVDFHSARLLNGFMPLQGSQLQIYNRCAVRADLDDQYMASGREICSMTNIYNDLTRQIGEIRDLVSRQGHGVSGDAATAAPWLSKVDGQELRATLPVSLYAAVMDTIMSNPIKWQKRLLPKGYGKNAKPLQVKAVKTLVNVVLKEVRKVFETELLQSIQLPGRRTTTDNVSVPLLNTIVANIYNKEIGQIGGRVPVRDEVFDQVGHLQKSRYAYLRLQACHWGFYKKDYRDGATFWSIVDNKLEFLRGQSSRYQHAFYIQCLTEDNELFQGKKTLAEIRPLTSFPIPNKIVIQEIMDNLNDTWGDTVPADEELHAMKFFPAKNDNNENDGDDDDDAGLEEEEEAEEEAEEEEEEEAEEDEDAGFDDE</sequence>
<feature type="compositionally biased region" description="Pro residues" evidence="1">
    <location>
        <begin position="111"/>
        <end position="130"/>
    </location>
</feature>
<dbReference type="EMBL" id="GL883164">
    <property type="protein sequence ID" value="EGF99094.1"/>
    <property type="molecule type" value="Genomic_DNA"/>
</dbReference>
<feature type="compositionally biased region" description="Low complexity" evidence="1">
    <location>
        <begin position="21"/>
        <end position="39"/>
    </location>
</feature>
<feature type="compositionally biased region" description="Basic residues" evidence="1">
    <location>
        <begin position="90"/>
        <end position="109"/>
    </location>
</feature>